<dbReference type="EMBL" id="JABWGN010000022">
    <property type="protein sequence ID" value="NUW37636.1"/>
    <property type="molecule type" value="Genomic_DNA"/>
</dbReference>
<dbReference type="GO" id="GO:0070273">
    <property type="term" value="F:phosphatidylinositol-4-phosphate binding"/>
    <property type="evidence" value="ECO:0007669"/>
    <property type="project" value="InterPro"/>
</dbReference>
<keyword evidence="4" id="KW-0472">Membrane</keyword>
<dbReference type="Gene3D" id="1.10.3630.10">
    <property type="entry name" value="yeast vps74-n-term truncation variant domain like"/>
    <property type="match status" value="1"/>
</dbReference>
<evidence type="ECO:0000256" key="1">
    <source>
        <dbReference type="ARBA" id="ARBA00004255"/>
    </source>
</evidence>
<evidence type="ECO:0000256" key="2">
    <source>
        <dbReference type="ARBA" id="ARBA00023034"/>
    </source>
</evidence>
<evidence type="ECO:0000313" key="6">
    <source>
        <dbReference type="Proteomes" id="UP000586042"/>
    </source>
</evidence>
<comment type="caution">
    <text evidence="5">The sequence shown here is derived from an EMBL/GenBank/DDBJ whole genome shotgun (WGS) entry which is preliminary data.</text>
</comment>
<dbReference type="GO" id="GO:0005737">
    <property type="term" value="C:cytoplasm"/>
    <property type="evidence" value="ECO:0007669"/>
    <property type="project" value="UniProtKB-ARBA"/>
</dbReference>
<proteinExistence type="predicted"/>
<dbReference type="InterPro" id="IPR008628">
    <property type="entry name" value="GPP34-like"/>
</dbReference>
<keyword evidence="6" id="KW-1185">Reference proteome</keyword>
<dbReference type="GO" id="GO:0012505">
    <property type="term" value="C:endomembrane system"/>
    <property type="evidence" value="ECO:0007669"/>
    <property type="project" value="UniProtKB-ARBA"/>
</dbReference>
<dbReference type="Pfam" id="PF05719">
    <property type="entry name" value="GPP34"/>
    <property type="match status" value="1"/>
</dbReference>
<protein>
    <submittedName>
        <fullName evidence="5">GPP34 family phosphoprotein</fullName>
    </submittedName>
</protein>
<reference evidence="5 6" key="1">
    <citation type="submission" date="2020-06" db="EMBL/GenBank/DDBJ databases">
        <title>Nonomuraea sp. SMC257, a novel actinomycete isolated from soil.</title>
        <authorList>
            <person name="Chanama M."/>
        </authorList>
    </citation>
    <scope>NUCLEOTIDE SEQUENCE [LARGE SCALE GENOMIC DNA]</scope>
    <source>
        <strain evidence="5 6">SMC257</strain>
    </source>
</reference>
<gene>
    <name evidence="5" type="ORF">HTZ77_40470</name>
</gene>
<evidence type="ECO:0000256" key="4">
    <source>
        <dbReference type="ARBA" id="ARBA00023136"/>
    </source>
</evidence>
<accession>A0A7Y6M8I9</accession>
<name>A0A7Y6M8I9_9ACTN</name>
<keyword evidence="3" id="KW-0446">Lipid-binding</keyword>
<organism evidence="5 6">
    <name type="scientific">Nonomuraea montanisoli</name>
    <dbReference type="NCBI Taxonomy" id="2741721"/>
    <lineage>
        <taxon>Bacteria</taxon>
        <taxon>Bacillati</taxon>
        <taxon>Actinomycetota</taxon>
        <taxon>Actinomycetes</taxon>
        <taxon>Streptosporangiales</taxon>
        <taxon>Streptosporangiaceae</taxon>
        <taxon>Nonomuraea</taxon>
    </lineage>
</organism>
<keyword evidence="2" id="KW-0333">Golgi apparatus</keyword>
<dbReference type="InterPro" id="IPR038261">
    <property type="entry name" value="GPP34-like_sf"/>
</dbReference>
<dbReference type="RefSeq" id="WP_175595086.1">
    <property type="nucleotide sequence ID" value="NZ_JABWGN010000022.1"/>
</dbReference>
<dbReference type="Proteomes" id="UP000586042">
    <property type="component" value="Unassembled WGS sequence"/>
</dbReference>
<evidence type="ECO:0000256" key="3">
    <source>
        <dbReference type="ARBA" id="ARBA00023121"/>
    </source>
</evidence>
<comment type="subcellular location">
    <subcellularLocation>
        <location evidence="1">Golgi apparatus membrane</location>
        <topology evidence="1">Peripheral membrane protein</topology>
        <orientation evidence="1">Cytoplasmic side</orientation>
    </subcellularLocation>
</comment>
<evidence type="ECO:0000313" key="5">
    <source>
        <dbReference type="EMBL" id="NUW37636.1"/>
    </source>
</evidence>
<sequence>MNRLPLHQDLYLIAHSEAGKLLTHQSSLALGLAGAVLAELLLDDRVAVVQGRVTVFERSRTGDPIADAMVGLIPQDRGHEDVKFWIKTAAKDIYERTRDDLVAKGVLAPVTKRRMGMLPYLRYQLTDITWAVRASSGVRAAAESWKEADTRCAVLCGLVSVLRVEAELYLNQPTGRLIERLRAIADEDSPEAKLVVDLVDTLVAEAAVAVYR</sequence>
<dbReference type="AlphaFoldDB" id="A0A7Y6M8I9"/>